<dbReference type="InterPro" id="IPR036388">
    <property type="entry name" value="WH-like_DNA-bd_sf"/>
</dbReference>
<dbReference type="SUPFAM" id="SSF46894">
    <property type="entry name" value="C-terminal effector domain of the bipartite response regulators"/>
    <property type="match status" value="1"/>
</dbReference>
<dbReference type="CDD" id="cd06170">
    <property type="entry name" value="LuxR_C_like"/>
    <property type="match status" value="1"/>
</dbReference>
<name>A0ABX5E9D4_9MICO</name>
<proteinExistence type="predicted"/>
<dbReference type="PANTHER" id="PTHR43214">
    <property type="entry name" value="TWO-COMPONENT RESPONSE REGULATOR"/>
    <property type="match status" value="1"/>
</dbReference>
<dbReference type="Gene3D" id="1.25.40.10">
    <property type="entry name" value="Tetratricopeptide repeat domain"/>
    <property type="match status" value="1"/>
</dbReference>
<dbReference type="EMBL" id="PVTX01000016">
    <property type="protein sequence ID" value="PRZ02988.1"/>
    <property type="molecule type" value="Genomic_DNA"/>
</dbReference>
<dbReference type="InterPro" id="IPR016032">
    <property type="entry name" value="Sig_transdc_resp-reg_C-effctor"/>
</dbReference>
<evidence type="ECO:0000313" key="3">
    <source>
        <dbReference type="EMBL" id="PRZ02988.1"/>
    </source>
</evidence>
<dbReference type="PROSITE" id="PS50043">
    <property type="entry name" value="HTH_LUXR_2"/>
    <property type="match status" value="1"/>
</dbReference>
<dbReference type="InterPro" id="IPR000792">
    <property type="entry name" value="Tscrpt_reg_LuxR_C"/>
</dbReference>
<accession>A0ABX5E9D4</accession>
<dbReference type="Pfam" id="PF00196">
    <property type="entry name" value="GerE"/>
    <property type="match status" value="1"/>
</dbReference>
<dbReference type="InterPro" id="IPR011990">
    <property type="entry name" value="TPR-like_helical_dom_sf"/>
</dbReference>
<evidence type="ECO:0000313" key="4">
    <source>
        <dbReference type="Proteomes" id="UP000239895"/>
    </source>
</evidence>
<dbReference type="Gene3D" id="1.10.10.10">
    <property type="entry name" value="Winged helix-like DNA-binding domain superfamily/Winged helix DNA-binding domain"/>
    <property type="match status" value="1"/>
</dbReference>
<feature type="domain" description="HTH luxR-type" evidence="2">
    <location>
        <begin position="418"/>
        <end position="484"/>
    </location>
</feature>
<dbReference type="PRINTS" id="PR00038">
    <property type="entry name" value="HTHLUXR"/>
</dbReference>
<sequence>MQSTAARGRTELARGLRLQADGPALDAYASLRLARSALVAEPGPALTAVQAAAAAAWTAGDRTACVEALTAAAGLPDDGAPLGAPDGTAQDYVAGLLALLRGRSAEAAGPLRRVVRTALTGHEPEALLLAAAAALLTGDVPDACRAGSRALAAARAAGDDALVARAAEHLAYAELRAGRHAEAREHALAGLRAAQRSSRANTAAHHHAVLALTASVQGPLSDVTRHATTALATARRHGLAQPVTLAEWALARAELVEGRPADAAGRLVTLLAPSDGGAHFALRGLVLPTLVEAAVGAGDRATARAALPELTAWGRSASDPQSPALLLRCAALLAASDAEADARFHEAHVAHLASGGTFEAARTLLLHGSRLRRRRRPSDARDRLRDALRLFERAGADPWADRTRTELRAAGGAQHRPAPGDLTGLTPHQLRIARRVAAGDTNREIAERLSVSVRTVDCHLRNIFVALGVRSRVELARQVPPATGPASP</sequence>
<evidence type="ECO:0000256" key="1">
    <source>
        <dbReference type="ARBA" id="ARBA00023125"/>
    </source>
</evidence>
<reference evidence="3 4" key="1">
    <citation type="submission" date="2018-03" db="EMBL/GenBank/DDBJ databases">
        <title>Comparative analysis of microorganisms from saline springs in Andes Mountain Range, Colombia.</title>
        <authorList>
            <person name="Rubin E."/>
        </authorList>
    </citation>
    <scope>NUCLEOTIDE SEQUENCE [LARGE SCALE GENOMIC DNA]</scope>
    <source>
        <strain evidence="3 4">CG 23</strain>
    </source>
</reference>
<keyword evidence="4" id="KW-1185">Reference proteome</keyword>
<dbReference type="RefSeq" id="WP_106269749.1">
    <property type="nucleotide sequence ID" value="NZ_PVTX01000016.1"/>
</dbReference>
<gene>
    <name evidence="3" type="ORF">BCL65_11610</name>
</gene>
<comment type="caution">
    <text evidence="3">The sequence shown here is derived from an EMBL/GenBank/DDBJ whole genome shotgun (WGS) entry which is preliminary data.</text>
</comment>
<dbReference type="SUPFAM" id="SSF48452">
    <property type="entry name" value="TPR-like"/>
    <property type="match status" value="1"/>
</dbReference>
<keyword evidence="1" id="KW-0238">DNA-binding</keyword>
<dbReference type="PANTHER" id="PTHR43214:SF42">
    <property type="entry name" value="TRANSCRIPTIONAL REGULATORY PROTEIN DESR"/>
    <property type="match status" value="1"/>
</dbReference>
<dbReference type="Proteomes" id="UP000239895">
    <property type="component" value="Unassembled WGS sequence"/>
</dbReference>
<evidence type="ECO:0000259" key="2">
    <source>
        <dbReference type="PROSITE" id="PS50043"/>
    </source>
</evidence>
<dbReference type="InterPro" id="IPR039420">
    <property type="entry name" value="WalR-like"/>
</dbReference>
<dbReference type="SMART" id="SM00421">
    <property type="entry name" value="HTH_LUXR"/>
    <property type="match status" value="1"/>
</dbReference>
<organism evidence="3 4">
    <name type="scientific">Isoptericola halotolerans</name>
    <dbReference type="NCBI Taxonomy" id="300560"/>
    <lineage>
        <taxon>Bacteria</taxon>
        <taxon>Bacillati</taxon>
        <taxon>Actinomycetota</taxon>
        <taxon>Actinomycetes</taxon>
        <taxon>Micrococcales</taxon>
        <taxon>Promicromonosporaceae</taxon>
        <taxon>Isoptericola</taxon>
    </lineage>
</organism>
<protein>
    <submittedName>
        <fullName evidence="3">Regulatory LuxR family protein</fullName>
    </submittedName>
</protein>